<dbReference type="OrthoDB" id="7864982at2"/>
<dbReference type="STRING" id="1123029.SAMN02745172_02895"/>
<keyword evidence="3" id="KW-1185">Reference proteome</keyword>
<protein>
    <recommendedName>
        <fullName evidence="4">Peptidase propeptide and YPEB domain-containing protein</fullName>
    </recommendedName>
</protein>
<dbReference type="PROSITE" id="PS51257">
    <property type="entry name" value="PROKAR_LIPOPROTEIN"/>
    <property type="match status" value="1"/>
</dbReference>
<accession>A0A1M7ZMW2</accession>
<dbReference type="RefSeq" id="WP_139282540.1">
    <property type="nucleotide sequence ID" value="NZ_FRXO01000005.1"/>
</dbReference>
<reference evidence="2 3" key="1">
    <citation type="submission" date="2016-12" db="EMBL/GenBank/DDBJ databases">
        <authorList>
            <person name="Song W.-J."/>
            <person name="Kurnit D.M."/>
        </authorList>
    </citation>
    <scope>NUCLEOTIDE SEQUENCE [LARGE SCALE GENOMIC DNA]</scope>
    <source>
        <strain evidence="2 3">DSM 19599</strain>
    </source>
</reference>
<feature type="chain" id="PRO_5012229881" description="Peptidase propeptide and YPEB domain-containing protein" evidence="1">
    <location>
        <begin position="33"/>
        <end position="103"/>
    </location>
</feature>
<sequence length="103" mass="10536">MAKARDRRWIGFLAVAVTAAGLTMPAASVASAGCLDAAAQRNAIQSGAVVRPTAVRRVVPGELIDLALCDQGGHLVYIATALQPDGSVKRVVVDARTGNVVGN</sequence>
<evidence type="ECO:0000313" key="3">
    <source>
        <dbReference type="Proteomes" id="UP000186406"/>
    </source>
</evidence>
<name>A0A1M7ZMW2_9HYPH</name>
<proteinExistence type="predicted"/>
<evidence type="ECO:0000313" key="2">
    <source>
        <dbReference type="EMBL" id="SHO66240.1"/>
    </source>
</evidence>
<feature type="signal peptide" evidence="1">
    <location>
        <begin position="1"/>
        <end position="32"/>
    </location>
</feature>
<dbReference type="EMBL" id="FRXO01000005">
    <property type="protein sequence ID" value="SHO66240.1"/>
    <property type="molecule type" value="Genomic_DNA"/>
</dbReference>
<evidence type="ECO:0008006" key="4">
    <source>
        <dbReference type="Google" id="ProtNLM"/>
    </source>
</evidence>
<evidence type="ECO:0000256" key="1">
    <source>
        <dbReference type="SAM" id="SignalP"/>
    </source>
</evidence>
<gene>
    <name evidence="2" type="ORF">SAMN02745172_02895</name>
</gene>
<dbReference type="AlphaFoldDB" id="A0A1M7ZMW2"/>
<dbReference type="Proteomes" id="UP000186406">
    <property type="component" value="Unassembled WGS sequence"/>
</dbReference>
<organism evidence="2 3">
    <name type="scientific">Pseudoxanthobacter soli DSM 19599</name>
    <dbReference type="NCBI Taxonomy" id="1123029"/>
    <lineage>
        <taxon>Bacteria</taxon>
        <taxon>Pseudomonadati</taxon>
        <taxon>Pseudomonadota</taxon>
        <taxon>Alphaproteobacteria</taxon>
        <taxon>Hyphomicrobiales</taxon>
        <taxon>Segnochrobactraceae</taxon>
        <taxon>Pseudoxanthobacter</taxon>
    </lineage>
</organism>
<keyword evidence="1" id="KW-0732">Signal</keyword>